<evidence type="ECO:0000313" key="2">
    <source>
        <dbReference type="Proteomes" id="UP000027180"/>
    </source>
</evidence>
<proteinExistence type="predicted"/>
<gene>
    <name evidence="1" type="ORF">IE4771_PB00211</name>
</gene>
<dbReference type="HOGENOM" id="CLU_2318158_0_0_5"/>
<evidence type="ECO:0000313" key="1">
    <source>
        <dbReference type="EMBL" id="AIC29941.1"/>
    </source>
</evidence>
<organism evidence="1 2">
    <name type="scientific">Rhizobium etli bv. mimosae str. IE4771</name>
    <dbReference type="NCBI Taxonomy" id="1432050"/>
    <lineage>
        <taxon>Bacteria</taxon>
        <taxon>Pseudomonadati</taxon>
        <taxon>Pseudomonadota</taxon>
        <taxon>Alphaproteobacteria</taxon>
        <taxon>Hyphomicrobiales</taxon>
        <taxon>Rhizobiaceae</taxon>
        <taxon>Rhizobium/Agrobacterium group</taxon>
        <taxon>Rhizobium</taxon>
    </lineage>
</organism>
<name>A0A060IE15_RHIET</name>
<keyword evidence="1" id="KW-0614">Plasmid</keyword>
<dbReference type="Proteomes" id="UP000027180">
    <property type="component" value="Plasmid pRetIE4771b"/>
</dbReference>
<geneLocation type="plasmid" evidence="1 2">
    <name>pRetIE4771b</name>
</geneLocation>
<dbReference type="AlphaFoldDB" id="A0A060IE15"/>
<dbReference type="EMBL" id="CP006988">
    <property type="protein sequence ID" value="AIC29941.1"/>
    <property type="molecule type" value="Genomic_DNA"/>
</dbReference>
<protein>
    <submittedName>
        <fullName evidence="1">Uncharacterized protein</fullName>
    </submittedName>
</protein>
<dbReference type="KEGG" id="rei:IE4771_PB00211"/>
<reference evidence="1 2" key="1">
    <citation type="submission" date="2013-12" db="EMBL/GenBank/DDBJ databases">
        <title>Complete genome sequence of Rhizobium etli bv. mimosae IE4771.</title>
        <authorList>
            <person name="Bustos P."/>
            <person name="Santamaria R.I."/>
            <person name="Lozano L."/>
            <person name="Ormeno-Orrillo E."/>
            <person name="Rogel M.A."/>
            <person name="Romero D."/>
            <person name="Cevallos M.A."/>
            <person name="Martinez-Romero E."/>
            <person name="Gonzalez V."/>
        </authorList>
    </citation>
    <scope>NUCLEOTIDE SEQUENCE [LARGE SCALE GENOMIC DNA]</scope>
    <source>
        <strain evidence="1 2">IE4771</strain>
        <plasmid evidence="2">Plasmid pRetIE4771b</plasmid>
    </source>
</reference>
<accession>A0A060IE15</accession>
<sequence length="99" mass="10861">MLQSSSNARHVFERRLDAVASWALNKFQKKSGGFFAAGTIFGSVSRDGGFVCHQVLGRGSILIAEVGLHRAVWHPETASKDSPFDRLKVGSEELNQCWA</sequence>